<feature type="coiled-coil region" evidence="3">
    <location>
        <begin position="112"/>
        <end position="177"/>
    </location>
</feature>
<name>A0AB74UH58_9GAMM</name>
<dbReference type="Gene3D" id="2.40.420.20">
    <property type="match status" value="1"/>
</dbReference>
<comment type="subcellular location">
    <subcellularLocation>
        <location evidence="1">Cell inner membrane</location>
        <topology evidence="1">Lipid-anchor</topology>
    </subcellularLocation>
</comment>
<protein>
    <submittedName>
        <fullName evidence="10">Efflux RND transporter periplasmic adaptor subunit</fullName>
    </submittedName>
</protein>
<evidence type="ECO:0000259" key="7">
    <source>
        <dbReference type="Pfam" id="PF25917"/>
    </source>
</evidence>
<evidence type="ECO:0000259" key="9">
    <source>
        <dbReference type="Pfam" id="PF25967"/>
    </source>
</evidence>
<dbReference type="InterPro" id="IPR058626">
    <property type="entry name" value="MdtA-like_b-barrel"/>
</dbReference>
<dbReference type="InterPro" id="IPR006143">
    <property type="entry name" value="RND_pump_MFP"/>
</dbReference>
<dbReference type="EMBL" id="CP159578">
    <property type="protein sequence ID" value="XCJ80508.1"/>
    <property type="molecule type" value="Genomic_DNA"/>
</dbReference>
<evidence type="ECO:0000259" key="6">
    <source>
        <dbReference type="Pfam" id="PF25876"/>
    </source>
</evidence>
<feature type="domain" description="Multidrug resistance protein MdtA-like alpha-helical hairpin" evidence="6">
    <location>
        <begin position="113"/>
        <end position="181"/>
    </location>
</feature>
<evidence type="ECO:0000256" key="1">
    <source>
        <dbReference type="ARBA" id="ARBA00004519"/>
    </source>
</evidence>
<dbReference type="SUPFAM" id="SSF111369">
    <property type="entry name" value="HlyD-like secretion proteins"/>
    <property type="match status" value="1"/>
</dbReference>
<feature type="chain" id="PRO_5044495112" evidence="5">
    <location>
        <begin position="27"/>
        <end position="432"/>
    </location>
</feature>
<dbReference type="GO" id="GO:0046677">
    <property type="term" value="P:response to antibiotic"/>
    <property type="evidence" value="ECO:0007669"/>
    <property type="project" value="TreeGrafter"/>
</dbReference>
<evidence type="ECO:0000259" key="8">
    <source>
        <dbReference type="Pfam" id="PF25944"/>
    </source>
</evidence>
<feature type="domain" description="Multidrug resistance protein MdtA-like beta-barrel" evidence="8">
    <location>
        <begin position="216"/>
        <end position="303"/>
    </location>
</feature>
<dbReference type="Gene3D" id="1.10.287.470">
    <property type="entry name" value="Helix hairpin bin"/>
    <property type="match status" value="1"/>
</dbReference>
<dbReference type="GO" id="GO:0030313">
    <property type="term" value="C:cell envelope"/>
    <property type="evidence" value="ECO:0007669"/>
    <property type="project" value="UniProtKB-SubCell"/>
</dbReference>
<evidence type="ECO:0000313" key="10">
    <source>
        <dbReference type="EMBL" id="XCJ80508.1"/>
    </source>
</evidence>
<dbReference type="Gene3D" id="2.40.30.170">
    <property type="match status" value="1"/>
</dbReference>
<dbReference type="GO" id="GO:0005886">
    <property type="term" value="C:plasma membrane"/>
    <property type="evidence" value="ECO:0007669"/>
    <property type="project" value="TreeGrafter"/>
</dbReference>
<dbReference type="Pfam" id="PF25917">
    <property type="entry name" value="BSH_RND"/>
    <property type="match status" value="1"/>
</dbReference>
<evidence type="ECO:0000256" key="2">
    <source>
        <dbReference type="ARBA" id="ARBA00009477"/>
    </source>
</evidence>
<dbReference type="InterPro" id="IPR058624">
    <property type="entry name" value="MdtA-like_HH"/>
</dbReference>
<proteinExistence type="inferred from homology"/>
<dbReference type="Pfam" id="PF25876">
    <property type="entry name" value="HH_MFP_RND"/>
    <property type="match status" value="1"/>
</dbReference>
<reference evidence="10" key="1">
    <citation type="submission" date="2024-06" db="EMBL/GenBank/DDBJ databases">
        <title>Complete genome of Salinicola endophyticus HNIBRBA4755.</title>
        <authorList>
            <person name="Shin S.Y."/>
            <person name="Kang H."/>
            <person name="Song J."/>
        </authorList>
    </citation>
    <scope>NUCLEOTIDE SEQUENCE</scope>
    <source>
        <strain evidence="10">HNIBRBA4755</strain>
    </source>
</reference>
<dbReference type="Pfam" id="PF25967">
    <property type="entry name" value="RND-MFP_C"/>
    <property type="match status" value="1"/>
</dbReference>
<feature type="domain" description="Multidrug resistance protein MdtA-like C-terminal permuted SH3" evidence="9">
    <location>
        <begin position="314"/>
        <end position="370"/>
    </location>
</feature>
<keyword evidence="5" id="KW-0732">Signal</keyword>
<evidence type="ECO:0000256" key="4">
    <source>
        <dbReference type="SAM" id="MobiDB-lite"/>
    </source>
</evidence>
<dbReference type="NCBIfam" id="TIGR01730">
    <property type="entry name" value="RND_mfp"/>
    <property type="match status" value="1"/>
</dbReference>
<dbReference type="InterPro" id="IPR058627">
    <property type="entry name" value="MdtA-like_C"/>
</dbReference>
<evidence type="ECO:0000256" key="3">
    <source>
        <dbReference type="SAM" id="Coils"/>
    </source>
</evidence>
<gene>
    <name evidence="10" type="ORF">ABV408_04865</name>
</gene>
<evidence type="ECO:0000256" key="5">
    <source>
        <dbReference type="SAM" id="SignalP"/>
    </source>
</evidence>
<dbReference type="AlphaFoldDB" id="A0AB74UH58"/>
<organism evidence="10">
    <name type="scientific">Salinicola endophyticus</name>
    <dbReference type="NCBI Taxonomy" id="1949083"/>
    <lineage>
        <taxon>Bacteria</taxon>
        <taxon>Pseudomonadati</taxon>
        <taxon>Pseudomonadota</taxon>
        <taxon>Gammaproteobacteria</taxon>
        <taxon>Oceanospirillales</taxon>
        <taxon>Halomonadaceae</taxon>
        <taxon>Salinicola</taxon>
    </lineage>
</organism>
<dbReference type="GO" id="GO:0022857">
    <property type="term" value="F:transmembrane transporter activity"/>
    <property type="evidence" value="ECO:0007669"/>
    <property type="project" value="InterPro"/>
</dbReference>
<feature type="signal peptide" evidence="5">
    <location>
        <begin position="1"/>
        <end position="26"/>
    </location>
</feature>
<dbReference type="Pfam" id="PF25944">
    <property type="entry name" value="Beta-barrel_RND"/>
    <property type="match status" value="1"/>
</dbReference>
<feature type="region of interest" description="Disordered" evidence="4">
    <location>
        <begin position="369"/>
        <end position="432"/>
    </location>
</feature>
<dbReference type="InterPro" id="IPR058625">
    <property type="entry name" value="MdtA-like_BSH"/>
</dbReference>
<feature type="compositionally biased region" description="Low complexity" evidence="4">
    <location>
        <begin position="411"/>
        <end position="426"/>
    </location>
</feature>
<comment type="similarity">
    <text evidence="2">Belongs to the membrane fusion protein (MFP) (TC 8.A.1) family.</text>
</comment>
<accession>A0AB74UH58</accession>
<dbReference type="PROSITE" id="PS51257">
    <property type="entry name" value="PROKAR_LIPOPROTEIN"/>
    <property type="match status" value="1"/>
</dbReference>
<dbReference type="RefSeq" id="WP_353981324.1">
    <property type="nucleotide sequence ID" value="NZ_CP159578.1"/>
</dbReference>
<feature type="domain" description="Multidrug resistance protein MdtA-like barrel-sandwich hybrid" evidence="7">
    <location>
        <begin position="72"/>
        <end position="212"/>
    </location>
</feature>
<dbReference type="Gene3D" id="2.40.50.100">
    <property type="match status" value="1"/>
</dbReference>
<keyword evidence="3" id="KW-0175">Coiled coil</keyword>
<dbReference type="PANTHER" id="PTHR30158">
    <property type="entry name" value="ACRA/E-RELATED COMPONENT OF DRUG EFFLUX TRANSPORTER"/>
    <property type="match status" value="1"/>
</dbReference>
<sequence>MRPTLMNRPIGIGGAILLSLVLSACGGDESSSAGDQQKGQQKPPTQAQVLEVKARDIGLSKTYPGMIRSDQEVTVMGRVEGILEARHYREGSLVEKGDKLFTIEPAPYKATVEQRQADVQSAQAELYRAQRDAERYTRLYKQNSVSQQQRDQSQADLRTAQASLAQAKAALDSAQIDLSYTQVNAPVSGMISLSEVNVGNLVQPPQQLATITPLNPIEVRFSLPADDAFALRRQRQRGAKEADAAVLTAPSTGSATREPLKLAGELDFLGSRVDESTSTVQAEATFRNQDGLFLPGQFVRVTLPNVKRYGVFAVPAVAVTEGLKGPQVYVLDAEGKVEARFVSLGEVAGDWQIITQGLDSGDRVVVSGIGSVSPGDKIDPQPFSGSAEQPQDKAGENPSQKADAKGGEGAEGAQAGKGTQGAQTDGGQNGAN</sequence>